<organism evidence="1">
    <name type="scientific">marine metagenome</name>
    <dbReference type="NCBI Taxonomy" id="408172"/>
    <lineage>
        <taxon>unclassified sequences</taxon>
        <taxon>metagenomes</taxon>
        <taxon>ecological metagenomes</taxon>
    </lineage>
</organism>
<dbReference type="EMBL" id="UINC01013498">
    <property type="protein sequence ID" value="SVA58277.1"/>
    <property type="molecule type" value="Genomic_DNA"/>
</dbReference>
<sequence>MQLNELKVTEALVKYPERIYKVFSAHLEQEILNYMYHYKVHRDDYESEHDNIKGMVAKVANKKGITIEQNWSKGKSNKLEIDVRPDDFPARYTPKTETEDGYAKLQLVYKPGADEKAEGTHQTGVRKNKWLHTIRIIMGDIMEDLLIQDKPKEQFREIHYILQRVNSTLRHELMHLTQEHTLRSTTSKKLNQKTGEWETDDLAYTGQTDRLPGYGDEDLERDHPEFGYRVHNLSPIEFDPMIESEAARFRYTFYDRTEPVMPQIKDYIRSSQFFKLLKGMRETKPGEWESWEEADPKYQIAIKKFTKRVTEIT</sequence>
<name>A0A381X273_9ZZZZ</name>
<proteinExistence type="predicted"/>
<accession>A0A381X273</accession>
<dbReference type="AlphaFoldDB" id="A0A381X273"/>
<protein>
    <submittedName>
        <fullName evidence="1">Uncharacterized protein</fullName>
    </submittedName>
</protein>
<gene>
    <name evidence="1" type="ORF">METZ01_LOCUS111131</name>
</gene>
<reference evidence="1" key="1">
    <citation type="submission" date="2018-05" db="EMBL/GenBank/DDBJ databases">
        <authorList>
            <person name="Lanie J.A."/>
            <person name="Ng W.-L."/>
            <person name="Kazmierczak K.M."/>
            <person name="Andrzejewski T.M."/>
            <person name="Davidsen T.M."/>
            <person name="Wayne K.J."/>
            <person name="Tettelin H."/>
            <person name="Glass J.I."/>
            <person name="Rusch D."/>
            <person name="Podicherti R."/>
            <person name="Tsui H.-C.T."/>
            <person name="Winkler M.E."/>
        </authorList>
    </citation>
    <scope>NUCLEOTIDE SEQUENCE</scope>
</reference>
<evidence type="ECO:0000313" key="1">
    <source>
        <dbReference type="EMBL" id="SVA58277.1"/>
    </source>
</evidence>